<dbReference type="EMBL" id="MCRK01000034">
    <property type="protein sequence ID" value="OPA78015.1"/>
    <property type="molecule type" value="Genomic_DNA"/>
</dbReference>
<dbReference type="Pfam" id="PF00408">
    <property type="entry name" value="PGM_PMM_IV"/>
    <property type="match status" value="1"/>
</dbReference>
<dbReference type="PANTHER" id="PTHR43771:SF2">
    <property type="entry name" value="PHOSPHOMANNOMUTASE_PHOSPHOGLUCOMUTASE"/>
    <property type="match status" value="1"/>
</dbReference>
<organism evidence="11 12">
    <name type="scientific">Campylobacter pinnipediorum subsp. pinnipediorum</name>
    <dbReference type="NCBI Taxonomy" id="1660067"/>
    <lineage>
        <taxon>Bacteria</taxon>
        <taxon>Pseudomonadati</taxon>
        <taxon>Campylobacterota</taxon>
        <taxon>Epsilonproteobacteria</taxon>
        <taxon>Campylobacterales</taxon>
        <taxon>Campylobacteraceae</taxon>
        <taxon>Campylobacter</taxon>
    </lineage>
</organism>
<evidence type="ECO:0000259" key="9">
    <source>
        <dbReference type="Pfam" id="PF02879"/>
    </source>
</evidence>
<name>A0AAX0LA45_9BACT</name>
<comment type="similarity">
    <text evidence="2">Belongs to the phosphohexose mutase family.</text>
</comment>
<gene>
    <name evidence="11" type="ORF">BFG04_03610</name>
</gene>
<protein>
    <submittedName>
        <fullName evidence="11">Phospho-sugar mutase</fullName>
    </submittedName>
</protein>
<feature type="domain" description="Alpha-D-phosphohexomutase C-terminal" evidence="7">
    <location>
        <begin position="368"/>
        <end position="446"/>
    </location>
</feature>
<dbReference type="Pfam" id="PF02878">
    <property type="entry name" value="PGM_PMM_I"/>
    <property type="match status" value="1"/>
</dbReference>
<comment type="cofactor">
    <cofactor evidence="1">
        <name>Mg(2+)</name>
        <dbReference type="ChEBI" id="CHEBI:18420"/>
    </cofactor>
</comment>
<dbReference type="InterPro" id="IPR036900">
    <property type="entry name" value="A-D-PHexomutase_C_sf"/>
</dbReference>
<keyword evidence="3" id="KW-0597">Phosphoprotein</keyword>
<feature type="domain" description="Alpha-D-phosphohexomutase alpha/beta/alpha" evidence="8">
    <location>
        <begin position="5"/>
        <end position="124"/>
    </location>
</feature>
<evidence type="ECO:0000259" key="7">
    <source>
        <dbReference type="Pfam" id="PF00408"/>
    </source>
</evidence>
<dbReference type="PANTHER" id="PTHR43771">
    <property type="entry name" value="PHOSPHOMANNOMUTASE"/>
    <property type="match status" value="1"/>
</dbReference>
<dbReference type="CDD" id="cd03089">
    <property type="entry name" value="PMM_PGM"/>
    <property type="match status" value="1"/>
</dbReference>
<dbReference type="Pfam" id="PF02880">
    <property type="entry name" value="PGM_PMM_III"/>
    <property type="match status" value="1"/>
</dbReference>
<evidence type="ECO:0000256" key="4">
    <source>
        <dbReference type="ARBA" id="ARBA00022723"/>
    </source>
</evidence>
<feature type="domain" description="Alpha-D-phosphohexomutase alpha/beta/alpha" evidence="9">
    <location>
        <begin position="157"/>
        <end position="253"/>
    </location>
</feature>
<dbReference type="SUPFAM" id="SSF55957">
    <property type="entry name" value="Phosphoglucomutase, C-terminal domain"/>
    <property type="match status" value="1"/>
</dbReference>
<evidence type="ECO:0000256" key="6">
    <source>
        <dbReference type="ARBA" id="ARBA00023235"/>
    </source>
</evidence>
<dbReference type="InterPro" id="IPR005844">
    <property type="entry name" value="A-D-PHexomutase_a/b/a-I"/>
</dbReference>
<evidence type="ECO:0000256" key="3">
    <source>
        <dbReference type="ARBA" id="ARBA00022553"/>
    </source>
</evidence>
<evidence type="ECO:0000256" key="2">
    <source>
        <dbReference type="ARBA" id="ARBA00010231"/>
    </source>
</evidence>
<dbReference type="InterPro" id="IPR016055">
    <property type="entry name" value="A-D-PHexomutase_a/b/a-I/II/III"/>
</dbReference>
<dbReference type="AlphaFoldDB" id="A0AAX0LA45"/>
<dbReference type="PRINTS" id="PR00509">
    <property type="entry name" value="PGMPMM"/>
</dbReference>
<comment type="caution">
    <text evidence="11">The sequence shown here is derived from an EMBL/GenBank/DDBJ whole genome shotgun (WGS) entry which is preliminary data.</text>
</comment>
<dbReference type="InterPro" id="IPR005841">
    <property type="entry name" value="Alpha-D-phosphohexomutase_SF"/>
</dbReference>
<accession>A0AAX0LA45</accession>
<dbReference type="Gene3D" id="3.30.310.50">
    <property type="entry name" value="Alpha-D-phosphohexomutase, C-terminal domain"/>
    <property type="match status" value="1"/>
</dbReference>
<reference evidence="11 12" key="1">
    <citation type="submission" date="2016-08" db="EMBL/GenBank/DDBJ databases">
        <title>Campylobacter species from sea mammals.</title>
        <authorList>
            <person name="Gilbert M.J."/>
            <person name="Byrne B.A."/>
            <person name="Zomer A.L."/>
            <person name="Wagenaar J.A."/>
        </authorList>
    </citation>
    <scope>NUCLEOTIDE SEQUENCE [LARGE SCALE GENOMIC DNA]</scope>
    <source>
        <strain evidence="11 12">1105248</strain>
    </source>
</reference>
<dbReference type="InterPro" id="IPR005846">
    <property type="entry name" value="A-D-PHexomutase_a/b/a-III"/>
</dbReference>
<dbReference type="GO" id="GO:0005975">
    <property type="term" value="P:carbohydrate metabolic process"/>
    <property type="evidence" value="ECO:0007669"/>
    <property type="project" value="InterPro"/>
</dbReference>
<dbReference type="GO" id="GO:0046872">
    <property type="term" value="F:metal ion binding"/>
    <property type="evidence" value="ECO:0007669"/>
    <property type="project" value="UniProtKB-KW"/>
</dbReference>
<keyword evidence="4" id="KW-0479">Metal-binding</keyword>
<dbReference type="InterPro" id="IPR005843">
    <property type="entry name" value="A-D-PHexomutase_C"/>
</dbReference>
<dbReference type="SUPFAM" id="SSF53738">
    <property type="entry name" value="Phosphoglucomutase, first 3 domains"/>
    <property type="match status" value="3"/>
</dbReference>
<keyword evidence="6" id="KW-0413">Isomerase</keyword>
<evidence type="ECO:0000313" key="11">
    <source>
        <dbReference type="EMBL" id="OPA78015.1"/>
    </source>
</evidence>
<dbReference type="Gene3D" id="3.40.120.10">
    <property type="entry name" value="Alpha-D-Glucose-1,6-Bisphosphate, subunit A, domain 3"/>
    <property type="match status" value="3"/>
</dbReference>
<sequence>MNLENIFREYDIRGIYEKDLNETSVKAIGYALGIKMKKLGVKNLSIGYDARLSADNLFKFLLSGINKAGGIEVFDIGLAPTPVGYFSVYADFFDANIMITGSHNPKDYNGFKITIKKDSYFGKDLQILKQDVLEIIKNKEIIEDNFNSKKFDILTHYIDFFIKEFSHLKDFNLAFLADCGNGAIGVTLEPILKALNLNVKILYPNPDGNFPNHHPDPSEKENIKELLSMIENKQYNLGFAFDGDGDRIAVITDKHNIKGDELAYLYTLNMKNPRVLGEVKCSQSMYDEISKIGEVFMGKTGHSNIKKMMKELNIDLAAEVSGHIFFKERYFGFDDALYAMMRVIELLQKGFDLDKELNKLPTLFSTDELKIKVDEESKFKIVESFKNSIKNNKANLPKIESIIEIDGIRIKFKDGWALVRASNTTPIIVTRFEATNENFLKEIQTKTNELLKNIIEHKQLP</sequence>
<dbReference type="Proteomes" id="UP000189728">
    <property type="component" value="Unassembled WGS sequence"/>
</dbReference>
<evidence type="ECO:0000259" key="10">
    <source>
        <dbReference type="Pfam" id="PF02880"/>
    </source>
</evidence>
<dbReference type="GO" id="GO:0016868">
    <property type="term" value="F:intramolecular phosphotransferase activity"/>
    <property type="evidence" value="ECO:0007669"/>
    <property type="project" value="InterPro"/>
</dbReference>
<proteinExistence type="inferred from homology"/>
<keyword evidence="5" id="KW-0460">Magnesium</keyword>
<dbReference type="Pfam" id="PF02879">
    <property type="entry name" value="PGM_PMM_II"/>
    <property type="match status" value="1"/>
</dbReference>
<evidence type="ECO:0000256" key="1">
    <source>
        <dbReference type="ARBA" id="ARBA00001946"/>
    </source>
</evidence>
<evidence type="ECO:0000256" key="5">
    <source>
        <dbReference type="ARBA" id="ARBA00022842"/>
    </source>
</evidence>
<dbReference type="InterPro" id="IPR005845">
    <property type="entry name" value="A-D-PHexomutase_a/b/a-II"/>
</dbReference>
<dbReference type="RefSeq" id="WP_078415496.1">
    <property type="nucleotide sequence ID" value="NZ_MCRK01000034.1"/>
</dbReference>
<feature type="domain" description="Alpha-D-phosphohexomutase alpha/beta/alpha" evidence="10">
    <location>
        <begin position="259"/>
        <end position="360"/>
    </location>
</feature>
<evidence type="ECO:0000259" key="8">
    <source>
        <dbReference type="Pfam" id="PF02878"/>
    </source>
</evidence>
<evidence type="ECO:0000313" key="12">
    <source>
        <dbReference type="Proteomes" id="UP000189728"/>
    </source>
</evidence>